<proteinExistence type="inferred from homology"/>
<dbReference type="InterPro" id="IPR017853">
    <property type="entry name" value="GH"/>
</dbReference>
<evidence type="ECO:0000313" key="4">
    <source>
        <dbReference type="EMBL" id="SPD20139.1"/>
    </source>
</evidence>
<dbReference type="AlphaFoldDB" id="A0A2N9I7Y6"/>
<dbReference type="Gene3D" id="3.20.20.80">
    <property type="entry name" value="Glycosidases"/>
    <property type="match status" value="2"/>
</dbReference>
<dbReference type="GO" id="GO:0005975">
    <property type="term" value="P:carbohydrate metabolic process"/>
    <property type="evidence" value="ECO:0007669"/>
    <property type="project" value="InterPro"/>
</dbReference>
<name>A0A2N9I7Y6_FAGSY</name>
<gene>
    <name evidence="4" type="ORF">FSB_LOCUS48021</name>
</gene>
<accession>A0A2N9I7Y6</accession>
<evidence type="ECO:0000256" key="3">
    <source>
        <dbReference type="RuleBase" id="RU003690"/>
    </source>
</evidence>
<dbReference type="PROSITE" id="PS00572">
    <property type="entry name" value="GLYCOSYL_HYDROL_F1_1"/>
    <property type="match status" value="1"/>
</dbReference>
<dbReference type="PRINTS" id="PR00131">
    <property type="entry name" value="GLHYDRLASE1"/>
</dbReference>
<dbReference type="GO" id="GO:0008422">
    <property type="term" value="F:beta-glucosidase activity"/>
    <property type="evidence" value="ECO:0007669"/>
    <property type="project" value="TreeGrafter"/>
</dbReference>
<evidence type="ECO:0008006" key="5">
    <source>
        <dbReference type="Google" id="ProtNLM"/>
    </source>
</evidence>
<evidence type="ECO:0000256" key="1">
    <source>
        <dbReference type="ARBA" id="ARBA00010838"/>
    </source>
</evidence>
<evidence type="ECO:0000256" key="2">
    <source>
        <dbReference type="PROSITE-ProRule" id="PRU10055"/>
    </source>
</evidence>
<dbReference type="Pfam" id="PF00232">
    <property type="entry name" value="Glyco_hydro_1"/>
    <property type="match status" value="2"/>
</dbReference>
<dbReference type="InterPro" id="IPR018120">
    <property type="entry name" value="Glyco_hydro_1_AS"/>
</dbReference>
<dbReference type="InterPro" id="IPR001360">
    <property type="entry name" value="Glyco_hydro_1"/>
</dbReference>
<organism evidence="4">
    <name type="scientific">Fagus sylvatica</name>
    <name type="common">Beechnut</name>
    <dbReference type="NCBI Taxonomy" id="28930"/>
    <lineage>
        <taxon>Eukaryota</taxon>
        <taxon>Viridiplantae</taxon>
        <taxon>Streptophyta</taxon>
        <taxon>Embryophyta</taxon>
        <taxon>Tracheophyta</taxon>
        <taxon>Spermatophyta</taxon>
        <taxon>Magnoliopsida</taxon>
        <taxon>eudicotyledons</taxon>
        <taxon>Gunneridae</taxon>
        <taxon>Pentapetalae</taxon>
        <taxon>rosids</taxon>
        <taxon>fabids</taxon>
        <taxon>Fagales</taxon>
        <taxon>Fagaceae</taxon>
        <taxon>Fagus</taxon>
    </lineage>
</organism>
<comment type="similarity">
    <text evidence="1 3">Belongs to the glycosyl hydrolase 1 family.</text>
</comment>
<feature type="active site" description="Nucleophile" evidence="2">
    <location>
        <position position="257"/>
    </location>
</feature>
<dbReference type="PANTHER" id="PTHR10353:SF44">
    <property type="entry name" value="BETA-GLUCOSIDASE 17"/>
    <property type="match status" value="1"/>
</dbReference>
<dbReference type="EMBL" id="OIVN01004957">
    <property type="protein sequence ID" value="SPD20139.1"/>
    <property type="molecule type" value="Genomic_DNA"/>
</dbReference>
<dbReference type="SUPFAM" id="SSF51445">
    <property type="entry name" value="(Trans)glycosidases"/>
    <property type="match status" value="2"/>
</dbReference>
<sequence>MHTNSKIRKQMSKLQCCTHTACGWIYIYPRGIRDLYPIREVKRVCDNASLPSQDALNDSLRLNYHRSHLTNLLKAIRSGVDVKGYFAWSFLDDFEWEYGYTIRFGITYVDYSLNRSDFPAGFVFGAGSSAYQLYYYYYLSRFVHPVTYGEYPESMQVLVGNRLPNFTDVQSKMVEGSLDFLGVNYYTARYAEDSTSSNTVNLSYTTNSHVDMTTEKDGIPIEEPTPSGWLYIYPRGIREPVLYVNENFNNPPIIVTENGFSDVNNNSLPIQDALNDSLRAGINVKGYYVWSFLDDFEWEFGYTYRLGINYVDYKNGLTRYMKHTALWFKDFLQKENVTTRPHCCTLISNEVLSE</sequence>
<dbReference type="PANTHER" id="PTHR10353">
    <property type="entry name" value="GLYCOSYL HYDROLASE"/>
    <property type="match status" value="1"/>
</dbReference>
<reference evidence="4" key="1">
    <citation type="submission" date="2018-02" db="EMBL/GenBank/DDBJ databases">
        <authorList>
            <person name="Cohen D.B."/>
            <person name="Kent A.D."/>
        </authorList>
    </citation>
    <scope>NUCLEOTIDE SEQUENCE</scope>
</reference>
<protein>
    <recommendedName>
        <fullName evidence="5">Beta-glucosidase</fullName>
    </recommendedName>
</protein>